<dbReference type="VEuPathDB" id="FungiDB:RhiirFUN_008123"/>
<dbReference type="InterPro" id="IPR012340">
    <property type="entry name" value="NA-bd_OB-fold"/>
</dbReference>
<dbReference type="PANTHER" id="PTHR31472">
    <property type="entry name" value="OS05G0244600 PROTEIN"/>
    <property type="match status" value="1"/>
</dbReference>
<dbReference type="InterPro" id="IPR048970">
    <property type="entry name" value="OB_Ssb-like"/>
</dbReference>
<comment type="caution">
    <text evidence="2">The sequence shown here is derived from an EMBL/GenBank/DDBJ whole genome shotgun (WGS) entry which is preliminary data.</text>
</comment>
<dbReference type="Proteomes" id="UP000234323">
    <property type="component" value="Unassembled WGS sequence"/>
</dbReference>
<accession>A0A2I1G7D2</accession>
<dbReference type="EMBL" id="LLXI01000202">
    <property type="protein sequence ID" value="PKY42512.1"/>
    <property type="molecule type" value="Genomic_DNA"/>
</dbReference>
<dbReference type="AlphaFoldDB" id="A0A2I1G7D2"/>
<dbReference type="Pfam" id="PF21473">
    <property type="entry name" value="OB_Ssb-like"/>
    <property type="match status" value="1"/>
</dbReference>
<reference evidence="2 3" key="1">
    <citation type="submission" date="2015-10" db="EMBL/GenBank/DDBJ databases">
        <title>Genome analyses suggest a sexual origin of heterokaryosis in a supposedly ancient asexual fungus.</title>
        <authorList>
            <person name="Ropars J."/>
            <person name="Sedzielewska K."/>
            <person name="Noel J."/>
            <person name="Charron P."/>
            <person name="Farinelli L."/>
            <person name="Marton T."/>
            <person name="Kruger M."/>
            <person name="Pelin A."/>
            <person name="Brachmann A."/>
            <person name="Corradi N."/>
        </authorList>
    </citation>
    <scope>NUCLEOTIDE SEQUENCE [LARGE SCALE GENOMIC DNA]</scope>
    <source>
        <strain evidence="2 3">A4</strain>
    </source>
</reference>
<protein>
    <recommendedName>
        <fullName evidence="1">Single-stranded DNA binding protein Ssb-like OB fold domain-containing protein</fullName>
    </recommendedName>
</protein>
<evidence type="ECO:0000313" key="2">
    <source>
        <dbReference type="EMBL" id="PKY42512.1"/>
    </source>
</evidence>
<dbReference type="Gene3D" id="2.40.50.140">
    <property type="entry name" value="Nucleic acid-binding proteins"/>
    <property type="match status" value="1"/>
</dbReference>
<dbReference type="VEuPathDB" id="FungiDB:FUN_009351"/>
<keyword evidence="3" id="KW-1185">Reference proteome</keyword>
<dbReference type="VEuPathDB" id="FungiDB:RhiirA1_416580"/>
<feature type="domain" description="Single-stranded DNA binding protein Ssb-like OB fold" evidence="1">
    <location>
        <begin position="12"/>
        <end position="97"/>
    </location>
</feature>
<gene>
    <name evidence="2" type="ORF">RhiirA4_397517</name>
</gene>
<evidence type="ECO:0000313" key="3">
    <source>
        <dbReference type="Proteomes" id="UP000234323"/>
    </source>
</evidence>
<name>A0A2I1G7D2_9GLOM</name>
<dbReference type="SUPFAM" id="SSF50249">
    <property type="entry name" value="Nucleic acid-binding proteins"/>
    <property type="match status" value="1"/>
</dbReference>
<proteinExistence type="predicted"/>
<organism evidence="2 3">
    <name type="scientific">Rhizophagus irregularis</name>
    <dbReference type="NCBI Taxonomy" id="588596"/>
    <lineage>
        <taxon>Eukaryota</taxon>
        <taxon>Fungi</taxon>
        <taxon>Fungi incertae sedis</taxon>
        <taxon>Mucoromycota</taxon>
        <taxon>Glomeromycotina</taxon>
        <taxon>Glomeromycetes</taxon>
        <taxon>Glomerales</taxon>
        <taxon>Glomeraceae</taxon>
        <taxon>Rhizophagus</taxon>
    </lineage>
</organism>
<sequence>MGPISYIPVADLKPDQHQVNLKVKVIAQIIIGEVDDYPTWTKIKVAEILIGDSTGCIIMKAMNGNQINLLQPNTTVNIHNARVEMYRGFMRIVVDQNTSAEITIENNNENSINNINLEKNLSLVEYQYVPHVVLNGD</sequence>
<dbReference type="PANTHER" id="PTHR31472:SF5">
    <property type="entry name" value="OS05G0244600 PROTEIN"/>
    <property type="match status" value="1"/>
</dbReference>
<evidence type="ECO:0000259" key="1">
    <source>
        <dbReference type="Pfam" id="PF21473"/>
    </source>
</evidence>